<dbReference type="GO" id="GO:0009100">
    <property type="term" value="P:glycoprotein metabolic process"/>
    <property type="evidence" value="ECO:0007669"/>
    <property type="project" value="UniProtKB-ARBA"/>
</dbReference>
<sequence>MTNEETTKLLQQTQLEILKDFQELCERHDLHYFASGGTAIGAIRHEGFIPWDDDIDICLLRDDYNKAIYYIKKELSDKYEVYDNHSMEGYVLVFSKMCKKGTRIQEDGGFDTCVPTGIFIDLFAYDKTTSDERKRRKQIRSTWIWTRLIVLSEYKKPQFPKGLRGIKLNIAKLGCVIMHYILRILHLKKEFFYKKYLKAATKYNNSNEKLYTDFSYFAPEKLICTYDMIFPMKKAKFENIEISMLNNADKYLKSQFGDYMKIPPVKDRKTHNPKYVDFGNGKIYKRNND</sequence>
<protein>
    <submittedName>
        <fullName evidence="2">LPS biosynthesis protein</fullName>
    </submittedName>
</protein>
<reference evidence="2 3" key="1">
    <citation type="submission" date="2015-09" db="EMBL/GenBank/DDBJ databases">
        <authorList>
            <consortium name="Pathogen Informatics"/>
        </authorList>
    </citation>
    <scope>NUCLEOTIDE SEQUENCE [LARGE SCALE GENOMIC DNA]</scope>
    <source>
        <strain evidence="2 3">2789STDY5834961</strain>
    </source>
</reference>
<feature type="domain" description="LicD/FKTN/FKRP nucleotidyltransferase" evidence="1">
    <location>
        <begin position="25"/>
        <end position="257"/>
    </location>
</feature>
<gene>
    <name evidence="2" type="ORF">ERS852573_00667</name>
</gene>
<accession>A0A173RUU8</accession>
<dbReference type="Proteomes" id="UP000095597">
    <property type="component" value="Unassembled WGS sequence"/>
</dbReference>
<dbReference type="InterPro" id="IPR007074">
    <property type="entry name" value="LicD/FKTN/FKRP_NTP_transf"/>
</dbReference>
<dbReference type="EMBL" id="CYXO01000003">
    <property type="protein sequence ID" value="CUM81711.1"/>
    <property type="molecule type" value="Genomic_DNA"/>
</dbReference>
<evidence type="ECO:0000313" key="3">
    <source>
        <dbReference type="Proteomes" id="UP000095597"/>
    </source>
</evidence>
<name>A0A173RUU8_9FIRM</name>
<dbReference type="AlphaFoldDB" id="A0A173RUU8"/>
<organism evidence="2 3">
    <name type="scientific">Dorea longicatena</name>
    <dbReference type="NCBI Taxonomy" id="88431"/>
    <lineage>
        <taxon>Bacteria</taxon>
        <taxon>Bacillati</taxon>
        <taxon>Bacillota</taxon>
        <taxon>Clostridia</taxon>
        <taxon>Lachnospirales</taxon>
        <taxon>Lachnospiraceae</taxon>
        <taxon>Dorea</taxon>
    </lineage>
</organism>
<dbReference type="InterPro" id="IPR052942">
    <property type="entry name" value="LPS_cholinephosphotransferase"/>
</dbReference>
<dbReference type="OrthoDB" id="9786100at2"/>
<dbReference type="RefSeq" id="WP_055213675.1">
    <property type="nucleotide sequence ID" value="NZ_CYXO01000003.1"/>
</dbReference>
<evidence type="ECO:0000259" key="1">
    <source>
        <dbReference type="Pfam" id="PF04991"/>
    </source>
</evidence>
<evidence type="ECO:0000313" key="2">
    <source>
        <dbReference type="EMBL" id="CUM81711.1"/>
    </source>
</evidence>
<proteinExistence type="predicted"/>
<dbReference type="Pfam" id="PF04991">
    <property type="entry name" value="LicD"/>
    <property type="match status" value="1"/>
</dbReference>
<dbReference type="PANTHER" id="PTHR43404:SF2">
    <property type="entry name" value="LIPOPOLYSACCHARIDE CHOLINEPHOSPHOTRANSFERASE LICD"/>
    <property type="match status" value="1"/>
</dbReference>
<dbReference type="PANTHER" id="PTHR43404">
    <property type="entry name" value="LIPOPOLYSACCHARIDE CHOLINEPHOSPHOTRANSFERASE LICD"/>
    <property type="match status" value="1"/>
</dbReference>